<dbReference type="SUPFAM" id="SSF103473">
    <property type="entry name" value="MFS general substrate transporter"/>
    <property type="match status" value="1"/>
</dbReference>
<evidence type="ECO:0000256" key="5">
    <source>
        <dbReference type="ARBA" id="ARBA00022692"/>
    </source>
</evidence>
<dbReference type="AlphaFoldDB" id="A0A559K9T5"/>
<evidence type="ECO:0000256" key="2">
    <source>
        <dbReference type="ARBA" id="ARBA00022448"/>
    </source>
</evidence>
<evidence type="ECO:0000256" key="7">
    <source>
        <dbReference type="ARBA" id="ARBA00023136"/>
    </source>
</evidence>
<organism evidence="10 11">
    <name type="scientific">Paenibacillus cremeus</name>
    <dbReference type="NCBI Taxonomy" id="2163881"/>
    <lineage>
        <taxon>Bacteria</taxon>
        <taxon>Bacillati</taxon>
        <taxon>Bacillota</taxon>
        <taxon>Bacilli</taxon>
        <taxon>Bacillales</taxon>
        <taxon>Paenibacillaceae</taxon>
        <taxon>Paenibacillus</taxon>
    </lineage>
</organism>
<feature type="domain" description="Major facilitator superfamily associated" evidence="9">
    <location>
        <begin position="22"/>
        <end position="372"/>
    </location>
</feature>
<reference evidence="10 11" key="1">
    <citation type="submission" date="2019-07" db="EMBL/GenBank/DDBJ databases">
        <authorList>
            <person name="Kim J."/>
        </authorList>
    </citation>
    <scope>NUCLEOTIDE SEQUENCE [LARGE SCALE GENOMIC DNA]</scope>
    <source>
        <strain evidence="10 11">JC52</strain>
    </source>
</reference>
<feature type="transmembrane region" description="Helical" evidence="8">
    <location>
        <begin position="110"/>
        <end position="130"/>
    </location>
</feature>
<feature type="transmembrane region" description="Helical" evidence="8">
    <location>
        <begin position="215"/>
        <end position="240"/>
    </location>
</feature>
<keyword evidence="5 8" id="KW-0812">Transmembrane</keyword>
<dbReference type="Gene3D" id="1.20.1250.20">
    <property type="entry name" value="MFS general substrate transporter like domains"/>
    <property type="match status" value="2"/>
</dbReference>
<keyword evidence="4" id="KW-0997">Cell inner membrane</keyword>
<evidence type="ECO:0000259" key="9">
    <source>
        <dbReference type="Pfam" id="PF12832"/>
    </source>
</evidence>
<dbReference type="Pfam" id="PF12832">
    <property type="entry name" value="MFS_1_like"/>
    <property type="match status" value="1"/>
</dbReference>
<feature type="transmembrane region" description="Helical" evidence="8">
    <location>
        <begin position="21"/>
        <end position="43"/>
    </location>
</feature>
<gene>
    <name evidence="10" type="ORF">FPZ49_16570</name>
</gene>
<feature type="transmembrane region" description="Helical" evidence="8">
    <location>
        <begin position="246"/>
        <end position="269"/>
    </location>
</feature>
<dbReference type="PANTHER" id="PTHR23522">
    <property type="entry name" value="BLL5896 PROTEIN"/>
    <property type="match status" value="1"/>
</dbReference>
<evidence type="ECO:0000313" key="10">
    <source>
        <dbReference type="EMBL" id="TVY08884.1"/>
    </source>
</evidence>
<dbReference type="PANTHER" id="PTHR23522:SF10">
    <property type="entry name" value="3-PHENYLPROPIONIC ACID TRANSPORTER-RELATED"/>
    <property type="match status" value="1"/>
</dbReference>
<name>A0A559K9T5_9BACL</name>
<feature type="transmembrane region" description="Helical" evidence="8">
    <location>
        <begin position="55"/>
        <end position="75"/>
    </location>
</feature>
<accession>A0A559K9T5</accession>
<sequence>MCITIYRKQVTVPMSGNSKATYIYMSIYYSLIFMALGAFSSYLPIYFNEIKLDHFQIGLLATAGSVTALLAQPRWGLAADRATSKNRILLGALLFSSLSVWLMPAVGGRFWLLFAVSVLFYAVQCVINPLGDTITLEIASKSGFNFSRIRTAGSVGYAIMAAVAGWLLDKNIYYMFPVFSGMLLLAFLVAWGIPKVEGYQRDRKVSLKELFANRSLVRIYLYTLAVNSTLGFFFTFQAVFSKEQGISTALIGLGVSIGSISQFPFMIFFQPLYKRFGIFNILLVSGLINAFRWVLFATSSNPIIYLATWAMHGGTFMLFYLCLAEYVSTHVPKELKASGQMMNSLSMNAISRTIGSLLGGLYAGWFGIRSGFVLSSIICFAAVALFWYFHTLEKKLTSKHGEALEQ</sequence>
<dbReference type="EMBL" id="VNJI01000019">
    <property type="protein sequence ID" value="TVY08884.1"/>
    <property type="molecule type" value="Genomic_DNA"/>
</dbReference>
<feature type="transmembrane region" description="Helical" evidence="8">
    <location>
        <begin position="276"/>
        <end position="297"/>
    </location>
</feature>
<evidence type="ECO:0000256" key="4">
    <source>
        <dbReference type="ARBA" id="ARBA00022519"/>
    </source>
</evidence>
<keyword evidence="7 8" id="KW-0472">Membrane</keyword>
<comment type="subcellular location">
    <subcellularLocation>
        <location evidence="1">Cell inner membrane</location>
        <topology evidence="1">Multi-pass membrane protein</topology>
    </subcellularLocation>
</comment>
<feature type="transmembrane region" description="Helical" evidence="8">
    <location>
        <begin position="174"/>
        <end position="194"/>
    </location>
</feature>
<keyword evidence="11" id="KW-1185">Reference proteome</keyword>
<evidence type="ECO:0000313" key="11">
    <source>
        <dbReference type="Proteomes" id="UP000317036"/>
    </source>
</evidence>
<feature type="transmembrane region" description="Helical" evidence="8">
    <location>
        <begin position="371"/>
        <end position="389"/>
    </location>
</feature>
<dbReference type="InterPro" id="IPR036259">
    <property type="entry name" value="MFS_trans_sf"/>
</dbReference>
<evidence type="ECO:0000256" key="3">
    <source>
        <dbReference type="ARBA" id="ARBA00022475"/>
    </source>
</evidence>
<comment type="caution">
    <text evidence="10">The sequence shown here is derived from an EMBL/GenBank/DDBJ whole genome shotgun (WGS) entry which is preliminary data.</text>
</comment>
<evidence type="ECO:0000256" key="8">
    <source>
        <dbReference type="SAM" id="Phobius"/>
    </source>
</evidence>
<protein>
    <submittedName>
        <fullName evidence="10">MFS transporter</fullName>
    </submittedName>
</protein>
<evidence type="ECO:0000256" key="6">
    <source>
        <dbReference type="ARBA" id="ARBA00022989"/>
    </source>
</evidence>
<dbReference type="Proteomes" id="UP000317036">
    <property type="component" value="Unassembled WGS sequence"/>
</dbReference>
<dbReference type="GO" id="GO:0005886">
    <property type="term" value="C:plasma membrane"/>
    <property type="evidence" value="ECO:0007669"/>
    <property type="project" value="UniProtKB-SubCell"/>
</dbReference>
<feature type="transmembrane region" description="Helical" evidence="8">
    <location>
        <begin position="87"/>
        <end position="104"/>
    </location>
</feature>
<evidence type="ECO:0000256" key="1">
    <source>
        <dbReference type="ARBA" id="ARBA00004429"/>
    </source>
</evidence>
<dbReference type="InterPro" id="IPR024989">
    <property type="entry name" value="MFS_assoc_dom"/>
</dbReference>
<feature type="transmembrane region" description="Helical" evidence="8">
    <location>
        <begin position="151"/>
        <end position="168"/>
    </location>
</feature>
<feature type="transmembrane region" description="Helical" evidence="8">
    <location>
        <begin position="345"/>
        <end position="365"/>
    </location>
</feature>
<keyword evidence="6 8" id="KW-1133">Transmembrane helix</keyword>
<feature type="transmembrane region" description="Helical" evidence="8">
    <location>
        <begin position="303"/>
        <end position="324"/>
    </location>
</feature>
<keyword evidence="3" id="KW-1003">Cell membrane</keyword>
<proteinExistence type="predicted"/>
<keyword evidence="2" id="KW-0813">Transport</keyword>